<comment type="caution">
    <text evidence="1">The sequence shown here is derived from an EMBL/GenBank/DDBJ whole genome shotgun (WGS) entry which is preliminary data.</text>
</comment>
<organism evidence="1 2">
    <name type="scientific">Xanthomonas arboricola</name>
    <dbReference type="NCBI Taxonomy" id="56448"/>
    <lineage>
        <taxon>Bacteria</taxon>
        <taxon>Pseudomonadati</taxon>
        <taxon>Pseudomonadota</taxon>
        <taxon>Gammaproteobacteria</taxon>
        <taxon>Lysobacterales</taxon>
        <taxon>Lysobacteraceae</taxon>
        <taxon>Xanthomonas</taxon>
    </lineage>
</organism>
<proteinExistence type="predicted"/>
<accession>A0A2S7AED2</accession>
<sequence length="150" mass="16556">MLRLTQSSLRKVNLEPLFLGATEAQAQAFMDRDELPNTRVMVAAIEVEEPFKCFPIFTRQFQNGIEHLHSFTHGGNKIAIPYLAMNEIGASYQDDDVINALESIEAIALTSVLVTIMVAGESSHEIAGGVLQRFGAEFQIPTSRPKPIEP</sequence>
<dbReference type="AlphaFoldDB" id="A0A2S7AED2"/>
<evidence type="ECO:0000313" key="1">
    <source>
        <dbReference type="EMBL" id="PPU08033.1"/>
    </source>
</evidence>
<name>A0A2S7AED2_9XANT</name>
<dbReference type="Proteomes" id="UP000239204">
    <property type="component" value="Unassembled WGS sequence"/>
</dbReference>
<gene>
    <name evidence="1" type="ORF">XarjCFBP7645_10720</name>
</gene>
<dbReference type="EMBL" id="MIGY01000002">
    <property type="protein sequence ID" value="PPU08033.1"/>
    <property type="molecule type" value="Genomic_DNA"/>
</dbReference>
<evidence type="ECO:0000313" key="2">
    <source>
        <dbReference type="Proteomes" id="UP000239204"/>
    </source>
</evidence>
<protein>
    <submittedName>
        <fullName evidence="1">Uncharacterized protein</fullName>
    </submittedName>
</protein>
<reference evidence="1 2" key="1">
    <citation type="submission" date="2016-08" db="EMBL/GenBank/DDBJ databases">
        <title>Evolution of the type three secretion system and type three effector repertoires in Xanthomonas.</title>
        <authorList>
            <person name="Merda D."/>
            <person name="Briand M."/>
            <person name="Bosis E."/>
            <person name="Rousseau C."/>
            <person name="Portier P."/>
            <person name="Jacques M.-A."/>
            <person name="Fischer-Le Saux M."/>
        </authorList>
    </citation>
    <scope>NUCLEOTIDE SEQUENCE [LARGE SCALE GENOMIC DNA]</scope>
    <source>
        <strain evidence="1 2">CFBP 7645</strain>
    </source>
</reference>